<dbReference type="AlphaFoldDB" id="A0A1J5RA72"/>
<proteinExistence type="predicted"/>
<evidence type="ECO:0000256" key="1">
    <source>
        <dbReference type="ARBA" id="ARBA00022729"/>
    </source>
</evidence>
<evidence type="ECO:0000313" key="2">
    <source>
        <dbReference type="EMBL" id="OIQ92234.1"/>
    </source>
</evidence>
<dbReference type="Gene3D" id="3.40.190.10">
    <property type="entry name" value="Periplasmic binding protein-like II"/>
    <property type="match status" value="2"/>
</dbReference>
<sequence length="292" mass="32384">MTPYKTCLSLALCGLLLLSACDKKEAPPSAAPPIVHGPSVRIGVVPALTVTETIRQYQPVVDYLNKKLNINGQLMPQKDYLTVLEKLRRGELDAGIFGSLLCYRAIKEIGALPLARPEIGGDSTYEGLVFARKDSGIKDIYGLKGKVFAYVDRNTSAGYVYPRALLKKKGYDTDKFFKEAVLAGKHDAAVLMVLNRKADGGAAKDDVYYRLAKENPRIERELRVLHLSSAKFPDRTIAVRKDFDPALAEKLKDALIAMDKNEEGRSALKTAGFDRYIPTGTEDFRQLENMLR</sequence>
<organism evidence="2">
    <name type="scientific">mine drainage metagenome</name>
    <dbReference type="NCBI Taxonomy" id="410659"/>
    <lineage>
        <taxon>unclassified sequences</taxon>
        <taxon>metagenomes</taxon>
        <taxon>ecological metagenomes</taxon>
    </lineage>
</organism>
<dbReference type="CDD" id="cd01071">
    <property type="entry name" value="PBP2_PhnD_like"/>
    <property type="match status" value="1"/>
</dbReference>
<dbReference type="InterPro" id="IPR005770">
    <property type="entry name" value="PhnD"/>
</dbReference>
<keyword evidence="1" id="KW-0732">Signal</keyword>
<protein>
    <submittedName>
        <fullName evidence="2">Phosphate-import protein PhnD</fullName>
    </submittedName>
</protein>
<dbReference type="NCBIfam" id="TIGR01098">
    <property type="entry name" value="3A0109s03R"/>
    <property type="match status" value="1"/>
</dbReference>
<dbReference type="Pfam" id="PF12974">
    <property type="entry name" value="Phosphonate-bd"/>
    <property type="match status" value="1"/>
</dbReference>
<dbReference type="GO" id="GO:0055085">
    <property type="term" value="P:transmembrane transport"/>
    <property type="evidence" value="ECO:0007669"/>
    <property type="project" value="InterPro"/>
</dbReference>
<comment type="caution">
    <text evidence="2">The sequence shown here is derived from an EMBL/GenBank/DDBJ whole genome shotgun (WGS) entry which is preliminary data.</text>
</comment>
<dbReference type="PANTHER" id="PTHR35841">
    <property type="entry name" value="PHOSPHONATES-BINDING PERIPLASMIC PROTEIN"/>
    <property type="match status" value="1"/>
</dbReference>
<dbReference type="EMBL" id="MLJW01000237">
    <property type="protein sequence ID" value="OIQ92234.1"/>
    <property type="molecule type" value="Genomic_DNA"/>
</dbReference>
<gene>
    <name evidence="2" type="primary">phnD_11</name>
    <name evidence="2" type="ORF">GALL_258300</name>
</gene>
<dbReference type="GO" id="GO:0043190">
    <property type="term" value="C:ATP-binding cassette (ABC) transporter complex"/>
    <property type="evidence" value="ECO:0007669"/>
    <property type="project" value="InterPro"/>
</dbReference>
<dbReference type="PROSITE" id="PS51257">
    <property type="entry name" value="PROKAR_LIPOPROTEIN"/>
    <property type="match status" value="1"/>
</dbReference>
<dbReference type="SUPFAM" id="SSF53850">
    <property type="entry name" value="Periplasmic binding protein-like II"/>
    <property type="match status" value="1"/>
</dbReference>
<name>A0A1J5RA72_9ZZZZ</name>
<accession>A0A1J5RA72</accession>
<reference evidence="2" key="1">
    <citation type="submission" date="2016-10" db="EMBL/GenBank/DDBJ databases">
        <title>Sequence of Gallionella enrichment culture.</title>
        <authorList>
            <person name="Poehlein A."/>
            <person name="Muehling M."/>
            <person name="Daniel R."/>
        </authorList>
    </citation>
    <scope>NUCLEOTIDE SEQUENCE</scope>
</reference>
<dbReference type="PANTHER" id="PTHR35841:SF1">
    <property type="entry name" value="PHOSPHONATES-BINDING PERIPLASMIC PROTEIN"/>
    <property type="match status" value="1"/>
</dbReference>